<evidence type="ECO:0000256" key="3">
    <source>
        <dbReference type="ARBA" id="ARBA00022692"/>
    </source>
</evidence>
<comment type="similarity">
    <text evidence="6">Belongs to the ABC-4 integral membrane protein family.</text>
</comment>
<feature type="transmembrane region" description="Helical" evidence="6">
    <location>
        <begin position="103"/>
        <end position="136"/>
    </location>
</feature>
<name>A0ABT9W3V6_9BACI</name>
<proteinExistence type="inferred from homology"/>
<feature type="transmembrane region" description="Helical" evidence="6">
    <location>
        <begin position="55"/>
        <end position="82"/>
    </location>
</feature>
<dbReference type="PANTHER" id="PTHR46795:SF3">
    <property type="entry name" value="ABC TRANSPORTER PERMEASE"/>
    <property type="match status" value="1"/>
</dbReference>
<dbReference type="PIRSF" id="PIRSF018968">
    <property type="entry name" value="ABC_permease_BceB"/>
    <property type="match status" value="1"/>
</dbReference>
<evidence type="ECO:0000256" key="1">
    <source>
        <dbReference type="ARBA" id="ARBA00004651"/>
    </source>
</evidence>
<sequence>MLAKLSFLSMRKMLKDYIVLLFGLTISISIFYMFQTLSLNRDFIEGNSLINSIGLVFNVGTFILAFITFFYIFYATSFILSLRQKELGMYMMLGAKKPKVTQLVFFETVTIGIISIVIGLLVGSGLANGVAGLLMAQLGFSAEGFKPVFIPSIVTTVIFYMILFFLTAFVNATKLARKSVLANIKADEQVEEVPKFGTKTFLAAILGLILLGIGYSCLIFMEQLREIGLILGAVCTTAGTYLVFMSLLPVFVASLKKRRGLNEKGLNSFTLAQLRFRVKSLSRVLGTVAMLVALGVGAIAGGFAFHHNVETMTVYFKANDIVLYAPTEEDERLLNEMNIVEQHEYRLKVDEEAFYLLKDDLLASPPMIYTYADETDEEPVRLRVSEPLSDSEYALWDYSDDERPVVPNEWSIAIGTELNFYSPMFNGRDVFILDQELYDSEDGSEQVMWVVNVDRFSDYLPQLRVLDERQEELAKELSSGYFGWLGSKYSSYINTKAISVGTIFMGFFLGIAFLMMMASVLMFKLLSDASKDIKRYAMLRKIGVRKKVLVRSIYKEMLFVFTFPALLGLLHVLIGMNMFSFIIIDPYAKIWIPIVLFLGIYSLYYFVTVQLYKGIVLPKKE</sequence>
<feature type="transmembrane region" description="Helical" evidence="6">
    <location>
        <begin position="590"/>
        <end position="612"/>
    </location>
</feature>
<dbReference type="InterPro" id="IPR052536">
    <property type="entry name" value="ABC-4_Integral_Memb_Prot"/>
</dbReference>
<dbReference type="Pfam" id="PF02687">
    <property type="entry name" value="FtsX"/>
    <property type="match status" value="1"/>
</dbReference>
<dbReference type="InterPro" id="IPR003838">
    <property type="entry name" value="ABC3_permease_C"/>
</dbReference>
<dbReference type="EMBL" id="JAUSTY010000021">
    <property type="protein sequence ID" value="MDQ0167934.1"/>
    <property type="molecule type" value="Genomic_DNA"/>
</dbReference>
<keyword evidence="4 6" id="KW-1133">Transmembrane helix</keyword>
<comment type="caution">
    <text evidence="8">The sequence shown here is derived from an EMBL/GenBank/DDBJ whole genome shotgun (WGS) entry which is preliminary data.</text>
</comment>
<feature type="transmembrane region" description="Helical" evidence="6">
    <location>
        <begin position="284"/>
        <end position="305"/>
    </location>
</feature>
<dbReference type="RefSeq" id="WP_307397263.1">
    <property type="nucleotide sequence ID" value="NZ_BAAADK010000013.1"/>
</dbReference>
<evidence type="ECO:0000256" key="5">
    <source>
        <dbReference type="ARBA" id="ARBA00023136"/>
    </source>
</evidence>
<evidence type="ECO:0000259" key="7">
    <source>
        <dbReference type="Pfam" id="PF02687"/>
    </source>
</evidence>
<keyword evidence="9" id="KW-1185">Reference proteome</keyword>
<keyword evidence="2 6" id="KW-1003">Cell membrane</keyword>
<feature type="transmembrane region" description="Helical" evidence="6">
    <location>
        <begin position="227"/>
        <end position="252"/>
    </location>
</feature>
<feature type="transmembrane region" description="Helical" evidence="6">
    <location>
        <begin position="557"/>
        <end position="584"/>
    </location>
</feature>
<keyword evidence="6" id="KW-0813">Transport</keyword>
<dbReference type="Proteomes" id="UP001235840">
    <property type="component" value="Unassembled WGS sequence"/>
</dbReference>
<keyword evidence="3 6" id="KW-0812">Transmembrane</keyword>
<feature type="domain" description="ABC3 transporter permease C-terminal" evidence="7">
    <location>
        <begin position="60"/>
        <end position="179"/>
    </location>
</feature>
<evidence type="ECO:0000313" key="8">
    <source>
        <dbReference type="EMBL" id="MDQ0167934.1"/>
    </source>
</evidence>
<feature type="transmembrane region" description="Helical" evidence="6">
    <location>
        <begin position="17"/>
        <end position="35"/>
    </location>
</feature>
<protein>
    <submittedName>
        <fullName evidence="8">ABC transport system permease protein</fullName>
    </submittedName>
</protein>
<dbReference type="InterPro" id="IPR027022">
    <property type="entry name" value="ABC_permease_BceB-typ"/>
</dbReference>
<feature type="transmembrane region" description="Helical" evidence="6">
    <location>
        <begin position="148"/>
        <end position="170"/>
    </location>
</feature>
<accession>A0ABT9W3V6</accession>
<evidence type="ECO:0000313" key="9">
    <source>
        <dbReference type="Proteomes" id="UP001235840"/>
    </source>
</evidence>
<evidence type="ECO:0000256" key="4">
    <source>
        <dbReference type="ARBA" id="ARBA00022989"/>
    </source>
</evidence>
<evidence type="ECO:0000256" key="2">
    <source>
        <dbReference type="ARBA" id="ARBA00022475"/>
    </source>
</evidence>
<comment type="subcellular location">
    <subcellularLocation>
        <location evidence="1 6">Cell membrane</location>
        <topology evidence="1 6">Multi-pass membrane protein</topology>
    </subcellularLocation>
</comment>
<feature type="transmembrane region" description="Helical" evidence="6">
    <location>
        <begin position="503"/>
        <end position="526"/>
    </location>
</feature>
<feature type="transmembrane region" description="Helical" evidence="6">
    <location>
        <begin position="201"/>
        <end position="221"/>
    </location>
</feature>
<keyword evidence="5 6" id="KW-0472">Membrane</keyword>
<organism evidence="8 9">
    <name type="scientific">Caldalkalibacillus horti</name>
    <dbReference type="NCBI Taxonomy" id="77523"/>
    <lineage>
        <taxon>Bacteria</taxon>
        <taxon>Bacillati</taxon>
        <taxon>Bacillota</taxon>
        <taxon>Bacilli</taxon>
        <taxon>Bacillales</taxon>
        <taxon>Bacillaceae</taxon>
        <taxon>Caldalkalibacillus</taxon>
    </lineage>
</organism>
<evidence type="ECO:0000256" key="6">
    <source>
        <dbReference type="PIRNR" id="PIRNR018968"/>
    </source>
</evidence>
<reference evidence="8 9" key="1">
    <citation type="submission" date="2023-07" db="EMBL/GenBank/DDBJ databases">
        <title>Genomic Encyclopedia of Type Strains, Phase IV (KMG-IV): sequencing the most valuable type-strain genomes for metagenomic binning, comparative biology and taxonomic classification.</title>
        <authorList>
            <person name="Goeker M."/>
        </authorList>
    </citation>
    <scope>NUCLEOTIDE SEQUENCE [LARGE SCALE GENOMIC DNA]</scope>
    <source>
        <strain evidence="8 9">DSM 12751</strain>
    </source>
</reference>
<dbReference type="PANTHER" id="PTHR46795">
    <property type="entry name" value="ABC TRANSPORTER PERMEASE-RELATED-RELATED"/>
    <property type="match status" value="1"/>
</dbReference>
<gene>
    <name evidence="8" type="ORF">J2S11_003864</name>
</gene>